<accession>A0A5M3N041</accession>
<dbReference type="EMBL" id="JH711574">
    <property type="protein sequence ID" value="EIW84749.1"/>
    <property type="molecule type" value="Genomic_DNA"/>
</dbReference>
<protein>
    <recommendedName>
        <fullName evidence="3">NAD(P)-binding domain-containing protein</fullName>
    </recommendedName>
</protein>
<dbReference type="PANTHER" id="PTHR15020">
    <property type="entry name" value="FLAVIN REDUCTASE-RELATED"/>
    <property type="match status" value="1"/>
</dbReference>
<evidence type="ECO:0000313" key="2">
    <source>
        <dbReference type="Proteomes" id="UP000053558"/>
    </source>
</evidence>
<name>A0A5M3N041_CONPW</name>
<dbReference type="OMA" id="QDSAYIT"/>
<dbReference type="AlphaFoldDB" id="A0A5M3N041"/>
<dbReference type="GeneID" id="19200647"/>
<dbReference type="SUPFAM" id="SSF51735">
    <property type="entry name" value="NAD(P)-binding Rossmann-fold domains"/>
    <property type="match status" value="1"/>
</dbReference>
<sequence>MKVLAIGASRNIGYHACKRLLESGATVTFLLRKPEVFDDDDEIKGFVATGHARLIKGNAMSKDDVAQAWKEAARGDDGAPVEYVLFSVGISPSEGGISLTKGITFSTPNTVTQCLLNVFATLPLDDPQPRVITISSNGLTHKSHSALPLALKPIYGWMLQMPHRDKCGAEEVTAHCAGWEWDPRDSPGADILGEKWEARLPGRGEVKGVVVVRPALLSNGECMGDKGPRRCGKPPYRVKAEGDVSGAWTISRKDVAHFMVEGIMKNWSEWEGKRVSIAY</sequence>
<dbReference type="InterPro" id="IPR036291">
    <property type="entry name" value="NAD(P)-bd_dom_sf"/>
</dbReference>
<dbReference type="PANTHER" id="PTHR15020:SF50">
    <property type="entry name" value="UPF0659 PROTEIN YMR090W"/>
    <property type="match status" value="1"/>
</dbReference>
<reference evidence="2" key="1">
    <citation type="journal article" date="2012" name="Science">
        <title>The Paleozoic origin of enzymatic lignin decomposition reconstructed from 31 fungal genomes.</title>
        <authorList>
            <person name="Floudas D."/>
            <person name="Binder M."/>
            <person name="Riley R."/>
            <person name="Barry K."/>
            <person name="Blanchette R.A."/>
            <person name="Henrissat B."/>
            <person name="Martinez A.T."/>
            <person name="Otillar R."/>
            <person name="Spatafora J.W."/>
            <person name="Yadav J.S."/>
            <person name="Aerts A."/>
            <person name="Benoit I."/>
            <person name="Boyd A."/>
            <person name="Carlson A."/>
            <person name="Copeland A."/>
            <person name="Coutinho P.M."/>
            <person name="de Vries R.P."/>
            <person name="Ferreira P."/>
            <person name="Findley K."/>
            <person name="Foster B."/>
            <person name="Gaskell J."/>
            <person name="Glotzer D."/>
            <person name="Gorecki P."/>
            <person name="Heitman J."/>
            <person name="Hesse C."/>
            <person name="Hori C."/>
            <person name="Igarashi K."/>
            <person name="Jurgens J.A."/>
            <person name="Kallen N."/>
            <person name="Kersten P."/>
            <person name="Kohler A."/>
            <person name="Kuees U."/>
            <person name="Kumar T.K.A."/>
            <person name="Kuo A."/>
            <person name="LaButti K."/>
            <person name="Larrondo L.F."/>
            <person name="Lindquist E."/>
            <person name="Ling A."/>
            <person name="Lombard V."/>
            <person name="Lucas S."/>
            <person name="Lundell T."/>
            <person name="Martin R."/>
            <person name="McLaughlin D.J."/>
            <person name="Morgenstern I."/>
            <person name="Morin E."/>
            <person name="Murat C."/>
            <person name="Nagy L.G."/>
            <person name="Nolan M."/>
            <person name="Ohm R.A."/>
            <person name="Patyshakuliyeva A."/>
            <person name="Rokas A."/>
            <person name="Ruiz-Duenas F.J."/>
            <person name="Sabat G."/>
            <person name="Salamov A."/>
            <person name="Samejima M."/>
            <person name="Schmutz J."/>
            <person name="Slot J.C."/>
            <person name="St John F."/>
            <person name="Stenlid J."/>
            <person name="Sun H."/>
            <person name="Sun S."/>
            <person name="Syed K."/>
            <person name="Tsang A."/>
            <person name="Wiebenga A."/>
            <person name="Young D."/>
            <person name="Pisabarro A."/>
            <person name="Eastwood D.C."/>
            <person name="Martin F."/>
            <person name="Cullen D."/>
            <person name="Grigoriev I.V."/>
            <person name="Hibbett D.S."/>
        </authorList>
    </citation>
    <scope>NUCLEOTIDE SEQUENCE [LARGE SCALE GENOMIC DNA]</scope>
    <source>
        <strain evidence="2">RWD-64-598 SS2</strain>
    </source>
</reference>
<evidence type="ECO:0008006" key="3">
    <source>
        <dbReference type="Google" id="ProtNLM"/>
    </source>
</evidence>
<proteinExistence type="predicted"/>
<dbReference type="RefSeq" id="XP_007764455.1">
    <property type="nucleotide sequence ID" value="XM_007766265.1"/>
</dbReference>
<dbReference type="KEGG" id="cput:CONPUDRAFT_134666"/>
<comment type="caution">
    <text evidence="1">The sequence shown here is derived from an EMBL/GenBank/DDBJ whole genome shotgun (WGS) entry which is preliminary data.</text>
</comment>
<keyword evidence="2" id="KW-1185">Reference proteome</keyword>
<gene>
    <name evidence="1" type="ORF">CONPUDRAFT_134666</name>
</gene>
<dbReference type="Gene3D" id="3.40.50.720">
    <property type="entry name" value="NAD(P)-binding Rossmann-like Domain"/>
    <property type="match status" value="1"/>
</dbReference>
<evidence type="ECO:0000313" key="1">
    <source>
        <dbReference type="EMBL" id="EIW84749.1"/>
    </source>
</evidence>
<dbReference type="OrthoDB" id="63935at2759"/>
<dbReference type="Proteomes" id="UP000053558">
    <property type="component" value="Unassembled WGS sequence"/>
</dbReference>
<organism evidence="1 2">
    <name type="scientific">Coniophora puteana (strain RWD-64-598)</name>
    <name type="common">Brown rot fungus</name>
    <dbReference type="NCBI Taxonomy" id="741705"/>
    <lineage>
        <taxon>Eukaryota</taxon>
        <taxon>Fungi</taxon>
        <taxon>Dikarya</taxon>
        <taxon>Basidiomycota</taxon>
        <taxon>Agaricomycotina</taxon>
        <taxon>Agaricomycetes</taxon>
        <taxon>Agaricomycetidae</taxon>
        <taxon>Boletales</taxon>
        <taxon>Coniophorineae</taxon>
        <taxon>Coniophoraceae</taxon>
        <taxon>Coniophora</taxon>
    </lineage>
</organism>